<name>A0A392QKM2_9FABA</name>
<dbReference type="Pfam" id="PF25441">
    <property type="entry name" value="Hexapep_UGP3_C"/>
    <property type="match status" value="1"/>
</dbReference>
<dbReference type="EMBL" id="LXQA010139516">
    <property type="protein sequence ID" value="MCI24096.1"/>
    <property type="molecule type" value="Genomic_DNA"/>
</dbReference>
<organism evidence="2 3">
    <name type="scientific">Trifolium medium</name>
    <dbReference type="NCBI Taxonomy" id="97028"/>
    <lineage>
        <taxon>Eukaryota</taxon>
        <taxon>Viridiplantae</taxon>
        <taxon>Streptophyta</taxon>
        <taxon>Embryophyta</taxon>
        <taxon>Tracheophyta</taxon>
        <taxon>Spermatophyta</taxon>
        <taxon>Magnoliopsida</taxon>
        <taxon>eudicotyledons</taxon>
        <taxon>Gunneridae</taxon>
        <taxon>Pentapetalae</taxon>
        <taxon>rosids</taxon>
        <taxon>fabids</taxon>
        <taxon>Fabales</taxon>
        <taxon>Fabaceae</taxon>
        <taxon>Papilionoideae</taxon>
        <taxon>50 kb inversion clade</taxon>
        <taxon>NPAAA clade</taxon>
        <taxon>Hologalegina</taxon>
        <taxon>IRL clade</taxon>
        <taxon>Trifolieae</taxon>
        <taxon>Trifolium</taxon>
    </lineage>
</organism>
<dbReference type="InterPro" id="IPR057388">
    <property type="entry name" value="Hexapep_UGP3_C"/>
</dbReference>
<dbReference type="AlphaFoldDB" id="A0A392QKM2"/>
<feature type="domain" description="UGP3-like C-terminal hexapeptide repeats" evidence="1">
    <location>
        <begin position="2"/>
        <end position="49"/>
    </location>
</feature>
<sequence>MKGSELQVEVAEFFWRNVQLNGSLVIIAENVMGSMKIDESGEPILHHGQ</sequence>
<proteinExistence type="predicted"/>
<dbReference type="Proteomes" id="UP000265520">
    <property type="component" value="Unassembled WGS sequence"/>
</dbReference>
<evidence type="ECO:0000313" key="2">
    <source>
        <dbReference type="EMBL" id="MCI24096.1"/>
    </source>
</evidence>
<protein>
    <submittedName>
        <fullName evidence="2">UDP-sugar pyrophosphorylase</fullName>
    </submittedName>
</protein>
<keyword evidence="3" id="KW-1185">Reference proteome</keyword>
<accession>A0A392QKM2</accession>
<feature type="non-terminal residue" evidence="2">
    <location>
        <position position="49"/>
    </location>
</feature>
<evidence type="ECO:0000259" key="1">
    <source>
        <dbReference type="Pfam" id="PF25441"/>
    </source>
</evidence>
<reference evidence="2 3" key="1">
    <citation type="journal article" date="2018" name="Front. Plant Sci.">
        <title>Red Clover (Trifolium pratense) and Zigzag Clover (T. medium) - A Picture of Genomic Similarities and Differences.</title>
        <authorList>
            <person name="Dluhosova J."/>
            <person name="Istvanek J."/>
            <person name="Nedelnik J."/>
            <person name="Repkova J."/>
        </authorList>
    </citation>
    <scope>NUCLEOTIDE SEQUENCE [LARGE SCALE GENOMIC DNA]</scope>
    <source>
        <strain evidence="3">cv. 10/8</strain>
        <tissue evidence="2">Leaf</tissue>
    </source>
</reference>
<evidence type="ECO:0000313" key="3">
    <source>
        <dbReference type="Proteomes" id="UP000265520"/>
    </source>
</evidence>
<comment type="caution">
    <text evidence="2">The sequence shown here is derived from an EMBL/GenBank/DDBJ whole genome shotgun (WGS) entry which is preliminary data.</text>
</comment>